<evidence type="ECO:0000256" key="1">
    <source>
        <dbReference type="ARBA" id="ARBA00004141"/>
    </source>
</evidence>
<evidence type="ECO:0000256" key="8">
    <source>
        <dbReference type="SAM" id="Phobius"/>
    </source>
</evidence>
<evidence type="ECO:0000256" key="3">
    <source>
        <dbReference type="ARBA" id="ARBA00022448"/>
    </source>
</evidence>
<keyword evidence="7 8" id="KW-0472">Membrane</keyword>
<dbReference type="Pfam" id="PF00375">
    <property type="entry name" value="SDF"/>
    <property type="match status" value="1"/>
</dbReference>
<feature type="transmembrane region" description="Helical" evidence="8">
    <location>
        <begin position="310"/>
        <end position="330"/>
    </location>
</feature>
<dbReference type="SUPFAM" id="SSF53850">
    <property type="entry name" value="Periplasmic binding protein-like II"/>
    <property type="match status" value="1"/>
</dbReference>
<dbReference type="InterPro" id="IPR001638">
    <property type="entry name" value="Solute-binding_3/MltF_N"/>
</dbReference>
<keyword evidence="4 8" id="KW-0812">Transmembrane</keyword>
<dbReference type="Gene3D" id="1.10.3860.10">
    <property type="entry name" value="Sodium:dicarboxylate symporter"/>
    <property type="match status" value="1"/>
</dbReference>
<dbReference type="GO" id="GO:0015293">
    <property type="term" value="F:symporter activity"/>
    <property type="evidence" value="ECO:0007669"/>
    <property type="project" value="InterPro"/>
</dbReference>
<comment type="subcellular location">
    <subcellularLocation>
        <location evidence="1">Membrane</location>
        <topology evidence="1">Multi-pass membrane protein</topology>
    </subcellularLocation>
</comment>
<feature type="transmembrane region" description="Helical" evidence="8">
    <location>
        <begin position="85"/>
        <end position="105"/>
    </location>
</feature>
<dbReference type="InterPro" id="IPR001991">
    <property type="entry name" value="Na-dicarboxylate_symporter"/>
</dbReference>
<evidence type="ECO:0000256" key="2">
    <source>
        <dbReference type="ARBA" id="ARBA00010333"/>
    </source>
</evidence>
<dbReference type="AlphaFoldDB" id="A0A5M8FP47"/>
<dbReference type="PANTHER" id="PTHR35936">
    <property type="entry name" value="MEMBRANE-BOUND LYTIC MUREIN TRANSGLYCOSYLASE F"/>
    <property type="match status" value="1"/>
</dbReference>
<dbReference type="SUPFAM" id="SSF118215">
    <property type="entry name" value="Proton glutamate symport protein"/>
    <property type="match status" value="1"/>
</dbReference>
<accession>A0A5M8FP47</accession>
<dbReference type="Proteomes" id="UP000322981">
    <property type="component" value="Unassembled WGS sequence"/>
</dbReference>
<keyword evidence="6 8" id="KW-1133">Transmembrane helix</keyword>
<keyword evidence="3" id="KW-0813">Transport</keyword>
<dbReference type="Gene3D" id="3.40.190.10">
    <property type="entry name" value="Periplasmic binding protein-like II"/>
    <property type="match status" value="2"/>
</dbReference>
<keyword evidence="5" id="KW-0732">Signal</keyword>
<feature type="transmembrane region" description="Helical" evidence="8">
    <location>
        <begin position="47"/>
        <end position="73"/>
    </location>
</feature>
<name>A0A5M8FP47_9GAMM</name>
<feature type="transmembrane region" description="Helical" evidence="8">
    <location>
        <begin position="378"/>
        <end position="400"/>
    </location>
</feature>
<evidence type="ECO:0000313" key="10">
    <source>
        <dbReference type="EMBL" id="KAA6186668.1"/>
    </source>
</evidence>
<evidence type="ECO:0000256" key="6">
    <source>
        <dbReference type="ARBA" id="ARBA00022989"/>
    </source>
</evidence>
<reference evidence="10 11" key="1">
    <citation type="submission" date="2019-09" db="EMBL/GenBank/DDBJ databases">
        <title>Whole-genome sequence of the purple sulfur bacterium Thiohalocapsa marina DSM 19078.</title>
        <authorList>
            <person name="Kyndt J.A."/>
            <person name="Meyer T.E."/>
        </authorList>
    </citation>
    <scope>NUCLEOTIDE SEQUENCE [LARGE SCALE GENOMIC DNA]</scope>
    <source>
        <strain evidence="10 11">DSM 19078</strain>
    </source>
</reference>
<evidence type="ECO:0000313" key="11">
    <source>
        <dbReference type="Proteomes" id="UP000322981"/>
    </source>
</evidence>
<comment type="caution">
    <text evidence="10">The sequence shown here is derived from an EMBL/GenBank/DDBJ whole genome shotgun (WGS) entry which is preliminary data.</text>
</comment>
<evidence type="ECO:0000256" key="4">
    <source>
        <dbReference type="ARBA" id="ARBA00022692"/>
    </source>
</evidence>
<dbReference type="InterPro" id="IPR036458">
    <property type="entry name" value="Na:dicarbo_symporter_sf"/>
</dbReference>
<comment type="similarity">
    <text evidence="2">Belongs to the bacterial solute-binding protein 3 family.</text>
</comment>
<feature type="transmembrane region" description="Helical" evidence="8">
    <location>
        <begin position="136"/>
        <end position="160"/>
    </location>
</feature>
<feature type="transmembrane region" description="Helical" evidence="8">
    <location>
        <begin position="251"/>
        <end position="272"/>
    </location>
</feature>
<keyword evidence="11" id="KW-1185">Reference proteome</keyword>
<protein>
    <submittedName>
        <fullName evidence="10">Cation:dicarboxylase symporter family transporter</fullName>
    </submittedName>
</protein>
<dbReference type="SMART" id="SM00062">
    <property type="entry name" value="PBPb"/>
    <property type="match status" value="1"/>
</dbReference>
<dbReference type="EMBL" id="VWXX01000004">
    <property type="protein sequence ID" value="KAA6186668.1"/>
    <property type="molecule type" value="Genomic_DNA"/>
</dbReference>
<evidence type="ECO:0000259" key="9">
    <source>
        <dbReference type="SMART" id="SM00062"/>
    </source>
</evidence>
<dbReference type="Pfam" id="PF00497">
    <property type="entry name" value="SBP_bac_3"/>
    <property type="match status" value="1"/>
</dbReference>
<feature type="transmembrane region" description="Helical" evidence="8">
    <location>
        <begin position="16"/>
        <end position="35"/>
    </location>
</feature>
<dbReference type="GO" id="GO:0016020">
    <property type="term" value="C:membrane"/>
    <property type="evidence" value="ECO:0007669"/>
    <property type="project" value="UniProtKB-SubCell"/>
</dbReference>
<feature type="transmembrane region" description="Helical" evidence="8">
    <location>
        <begin position="189"/>
        <end position="211"/>
    </location>
</feature>
<feature type="transmembrane region" description="Helical" evidence="8">
    <location>
        <begin position="337"/>
        <end position="358"/>
    </location>
</feature>
<evidence type="ECO:0000256" key="5">
    <source>
        <dbReference type="ARBA" id="ARBA00022729"/>
    </source>
</evidence>
<organism evidence="10 11">
    <name type="scientific">Thiohalocapsa marina</name>
    <dbReference type="NCBI Taxonomy" id="424902"/>
    <lineage>
        <taxon>Bacteria</taxon>
        <taxon>Pseudomonadati</taxon>
        <taxon>Pseudomonadota</taxon>
        <taxon>Gammaproteobacteria</taxon>
        <taxon>Chromatiales</taxon>
        <taxon>Chromatiaceae</taxon>
        <taxon>Thiohalocapsa</taxon>
    </lineage>
</organism>
<proteinExistence type="inferred from homology"/>
<gene>
    <name evidence="10" type="ORF">F2Q65_04675</name>
</gene>
<sequence length="733" mass="79266">MSQHTTEERPRRRLSIATQVFIGLGLGLLIGLFFGEEVAFLQVGGDIFIALLQVTVIPYVVVALITSLGRLTLAEAKQLGLKAGAVLLLLWVIGLAVVLSSPLAFPSWPSASFFSTSQIQEPVPVDFLGLYIPSNIFGSLANAVVPAIVVFSILFGVALIRVGNKQRFIDLLATAGDTLMTMTGFIGRLAPYGVFAITAAAAGTIDVAELARLQVYVVIYVAMALILSLWVIPGLIAAVTPLGYGSVVSAFRGPLITAFATANVLIVLPVLAADAKRLIAETDGREQQPSEQEESAIDILIPAAFPFPNLGLVLSLLFVLFGGWFVGASVAVSDYPLIAGAGLASLFGSTILALPFLFDLLRLPADLFQVFITVDVIGARFGTLLAGMHIIAIALIGTYALEGRLQVRLGRLLRFAVLSVVLVLGTLLGIRAFYTYGFVAPFTKDQLLTGLSFAGEPQPHTVLREPAPTPAGAPGSLERIQATGVLRACYRDSDYPSSFFNRDGDLVGFDIEMTHRFARMLGADIVFVSVDSSEAAETALNDGTCDLFMSLLPIVPEMTMGFAMSVPVIDSPIGLIVQDHRRREFETWEQIQATAGLRILTTDNRASLRYIERMLPEAEPVFLPNIRNLDAVLSQEPPAFDAILMAAEEAAAWTIRFPRFNVSTPTPILMAPFGYALARDLDPHLLNFFNAWLNNARGYGTVDALYRFWMLGELGSTRQPRWSVARDVLGWID</sequence>
<feature type="transmembrane region" description="Helical" evidence="8">
    <location>
        <begin position="412"/>
        <end position="434"/>
    </location>
</feature>
<dbReference type="RefSeq" id="WP_150090921.1">
    <property type="nucleotide sequence ID" value="NZ_JBFUOH010000052.1"/>
</dbReference>
<evidence type="ECO:0000256" key="7">
    <source>
        <dbReference type="ARBA" id="ARBA00023136"/>
    </source>
</evidence>
<dbReference type="PANTHER" id="PTHR35936:SF19">
    <property type="entry name" value="AMINO-ACID-BINDING PROTEIN YXEM-RELATED"/>
    <property type="match status" value="1"/>
</dbReference>
<feature type="domain" description="Solute-binding protein family 3/N-terminal" evidence="9">
    <location>
        <begin position="485"/>
        <end position="713"/>
    </location>
</feature>
<feature type="transmembrane region" description="Helical" evidence="8">
    <location>
        <begin position="217"/>
        <end position="239"/>
    </location>
</feature>
<dbReference type="OrthoDB" id="9791339at2"/>